<gene>
    <name evidence="1" type="ORF">KUDE01_029923</name>
</gene>
<dbReference type="PANTHER" id="PTHR46880:SF9">
    <property type="entry name" value="ZINC FINGER PROTEIN 862"/>
    <property type="match status" value="1"/>
</dbReference>
<name>A0AAD9F2T9_DISEL</name>
<evidence type="ECO:0000313" key="2">
    <source>
        <dbReference type="Proteomes" id="UP001228049"/>
    </source>
</evidence>
<proteinExistence type="predicted"/>
<sequence>MCKLFDIAYTVAYCEQPFRLFKTLVSVERKHGVELGVTYHNSRACRIFIEHIAGTMRDHLHALVKHKPLYCSLLFDGCMDKSTSEKEVVSIKLIEKGTPRIRLLGFTEQESCDAAGILKAIREKCKENHLNLSNCNSS</sequence>
<comment type="caution">
    <text evidence="1">The sequence shown here is derived from an EMBL/GenBank/DDBJ whole genome shotgun (WGS) entry which is preliminary data.</text>
</comment>
<dbReference type="Proteomes" id="UP001228049">
    <property type="component" value="Unassembled WGS sequence"/>
</dbReference>
<protein>
    <submittedName>
        <fullName evidence="1">Zinc finger protein 862</fullName>
    </submittedName>
</protein>
<dbReference type="PANTHER" id="PTHR46880">
    <property type="entry name" value="RAS-ASSOCIATING DOMAIN-CONTAINING PROTEIN"/>
    <property type="match status" value="1"/>
</dbReference>
<accession>A0AAD9F2T9</accession>
<organism evidence="1 2">
    <name type="scientific">Dissostichus eleginoides</name>
    <name type="common">Patagonian toothfish</name>
    <name type="synonym">Dissostichus amissus</name>
    <dbReference type="NCBI Taxonomy" id="100907"/>
    <lineage>
        <taxon>Eukaryota</taxon>
        <taxon>Metazoa</taxon>
        <taxon>Chordata</taxon>
        <taxon>Craniata</taxon>
        <taxon>Vertebrata</taxon>
        <taxon>Euteleostomi</taxon>
        <taxon>Actinopterygii</taxon>
        <taxon>Neopterygii</taxon>
        <taxon>Teleostei</taxon>
        <taxon>Neoteleostei</taxon>
        <taxon>Acanthomorphata</taxon>
        <taxon>Eupercaria</taxon>
        <taxon>Perciformes</taxon>
        <taxon>Notothenioidei</taxon>
        <taxon>Nototheniidae</taxon>
        <taxon>Dissostichus</taxon>
    </lineage>
</organism>
<dbReference type="AlphaFoldDB" id="A0AAD9F2T9"/>
<keyword evidence="2" id="KW-1185">Reference proteome</keyword>
<dbReference type="EMBL" id="JASDAP010000020">
    <property type="protein sequence ID" value="KAK1886206.1"/>
    <property type="molecule type" value="Genomic_DNA"/>
</dbReference>
<evidence type="ECO:0000313" key="1">
    <source>
        <dbReference type="EMBL" id="KAK1886206.1"/>
    </source>
</evidence>
<reference evidence="1" key="1">
    <citation type="submission" date="2023-04" db="EMBL/GenBank/DDBJ databases">
        <title>Chromosome-level genome of Chaenocephalus aceratus.</title>
        <authorList>
            <person name="Park H."/>
        </authorList>
    </citation>
    <scope>NUCLEOTIDE SEQUENCE</scope>
    <source>
        <strain evidence="1">DE</strain>
        <tissue evidence="1">Muscle</tissue>
    </source>
</reference>